<keyword evidence="3" id="KW-1185">Reference proteome</keyword>
<reference evidence="2" key="1">
    <citation type="submission" date="2021-01" db="EMBL/GenBank/DDBJ databases">
        <authorList>
            <consortium name="Genoscope - CEA"/>
            <person name="William W."/>
        </authorList>
    </citation>
    <scope>NUCLEOTIDE SEQUENCE</scope>
</reference>
<name>A0A8S1QGR0_PARPR</name>
<proteinExistence type="predicted"/>
<feature type="transmembrane region" description="Helical" evidence="1">
    <location>
        <begin position="15"/>
        <end position="39"/>
    </location>
</feature>
<evidence type="ECO:0000313" key="2">
    <source>
        <dbReference type="EMBL" id="CAD8115099.1"/>
    </source>
</evidence>
<accession>A0A8S1QGR0</accession>
<keyword evidence="1" id="KW-0812">Transmembrane</keyword>
<organism evidence="2 3">
    <name type="scientific">Paramecium primaurelia</name>
    <dbReference type="NCBI Taxonomy" id="5886"/>
    <lineage>
        <taxon>Eukaryota</taxon>
        <taxon>Sar</taxon>
        <taxon>Alveolata</taxon>
        <taxon>Ciliophora</taxon>
        <taxon>Intramacronucleata</taxon>
        <taxon>Oligohymenophorea</taxon>
        <taxon>Peniculida</taxon>
        <taxon>Parameciidae</taxon>
        <taxon>Paramecium</taxon>
    </lineage>
</organism>
<dbReference type="EMBL" id="CAJJDM010000169">
    <property type="protein sequence ID" value="CAD8115099.1"/>
    <property type="molecule type" value="Genomic_DNA"/>
</dbReference>
<dbReference type="Proteomes" id="UP000688137">
    <property type="component" value="Unassembled WGS sequence"/>
</dbReference>
<dbReference type="AlphaFoldDB" id="A0A8S1QGR0"/>
<comment type="caution">
    <text evidence="2">The sequence shown here is derived from an EMBL/GenBank/DDBJ whole genome shotgun (WGS) entry which is preliminary data.</text>
</comment>
<keyword evidence="1" id="KW-0472">Membrane</keyword>
<sequence>MSLIQNDENFISKRMAVAIAILILYLLHYTTLFLSSCFNYKYQGEYTSRRIFLYGISVQYRVIYFQLYQLGQH</sequence>
<evidence type="ECO:0000256" key="1">
    <source>
        <dbReference type="SAM" id="Phobius"/>
    </source>
</evidence>
<evidence type="ECO:0000313" key="3">
    <source>
        <dbReference type="Proteomes" id="UP000688137"/>
    </source>
</evidence>
<gene>
    <name evidence="2" type="ORF">PPRIM_AZ9-3.1.T1620108</name>
</gene>
<protein>
    <submittedName>
        <fullName evidence="2">Uncharacterized protein</fullName>
    </submittedName>
</protein>
<keyword evidence="1" id="KW-1133">Transmembrane helix</keyword>